<evidence type="ECO:0000313" key="2">
    <source>
        <dbReference type="Proteomes" id="UP000612362"/>
    </source>
</evidence>
<evidence type="ECO:0000313" key="1">
    <source>
        <dbReference type="EMBL" id="GHO49014.1"/>
    </source>
</evidence>
<keyword evidence="2" id="KW-1185">Reference proteome</keyword>
<dbReference type="Proteomes" id="UP000612362">
    <property type="component" value="Unassembled WGS sequence"/>
</dbReference>
<dbReference type="AlphaFoldDB" id="A0A8J3ICU1"/>
<dbReference type="Gene3D" id="2.60.120.260">
    <property type="entry name" value="Galactose-binding domain-like"/>
    <property type="match status" value="1"/>
</dbReference>
<comment type="caution">
    <text evidence="1">The sequence shown here is derived from an EMBL/GenBank/DDBJ whole genome shotgun (WGS) entry which is preliminary data.</text>
</comment>
<protein>
    <submittedName>
        <fullName evidence="1">Uncharacterized protein</fullName>
    </submittedName>
</protein>
<sequence>MVTGNTASITTHPIATTSARYVKLNITNPQSDPNFIAARIYELEVYAS</sequence>
<accession>A0A8J3ICU1</accession>
<organism evidence="1 2">
    <name type="scientific">Ktedonospora formicarum</name>
    <dbReference type="NCBI Taxonomy" id="2778364"/>
    <lineage>
        <taxon>Bacteria</taxon>
        <taxon>Bacillati</taxon>
        <taxon>Chloroflexota</taxon>
        <taxon>Ktedonobacteria</taxon>
        <taxon>Ktedonobacterales</taxon>
        <taxon>Ktedonobacteraceae</taxon>
        <taxon>Ktedonospora</taxon>
    </lineage>
</organism>
<reference evidence="1" key="1">
    <citation type="submission" date="2020-10" db="EMBL/GenBank/DDBJ databases">
        <title>Taxonomic study of unclassified bacteria belonging to the class Ktedonobacteria.</title>
        <authorList>
            <person name="Yabe S."/>
            <person name="Wang C.M."/>
            <person name="Zheng Y."/>
            <person name="Sakai Y."/>
            <person name="Cavaletti L."/>
            <person name="Monciardini P."/>
            <person name="Donadio S."/>
        </authorList>
    </citation>
    <scope>NUCLEOTIDE SEQUENCE</scope>
    <source>
        <strain evidence="1">SOSP1-1</strain>
    </source>
</reference>
<dbReference type="EMBL" id="BNJF01000004">
    <property type="protein sequence ID" value="GHO49014.1"/>
    <property type="molecule type" value="Genomic_DNA"/>
</dbReference>
<proteinExistence type="predicted"/>
<name>A0A8J3ICU1_9CHLR</name>
<gene>
    <name evidence="1" type="ORF">KSX_71770</name>
</gene>